<comment type="caution">
    <text evidence="2">The sequence shown here is derived from an EMBL/GenBank/DDBJ whole genome shotgun (WGS) entry which is preliminary data.</text>
</comment>
<evidence type="ECO:0000313" key="3">
    <source>
        <dbReference type="Proteomes" id="UP001646157"/>
    </source>
</evidence>
<sequence length="64" mass="7355">MDRKQNVPFMVPDFMDGDSLYLTNPKVDLLMIHIGEGLKAYLIHFTTPAWLIFTFTFTSIEESG</sequence>
<keyword evidence="1" id="KW-0472">Membrane</keyword>
<keyword evidence="1" id="KW-1133">Transmembrane helix</keyword>
<keyword evidence="3" id="KW-1185">Reference proteome</keyword>
<feature type="transmembrane region" description="Helical" evidence="1">
    <location>
        <begin position="40"/>
        <end position="60"/>
    </location>
</feature>
<dbReference type="Proteomes" id="UP001646157">
    <property type="component" value="Unassembled WGS sequence"/>
</dbReference>
<evidence type="ECO:0000256" key="1">
    <source>
        <dbReference type="SAM" id="Phobius"/>
    </source>
</evidence>
<keyword evidence="1" id="KW-0812">Transmembrane</keyword>
<organism evidence="2 3">
    <name type="scientific">Rossellomorea pakistanensis</name>
    <dbReference type="NCBI Taxonomy" id="992288"/>
    <lineage>
        <taxon>Bacteria</taxon>
        <taxon>Bacillati</taxon>
        <taxon>Bacillota</taxon>
        <taxon>Bacilli</taxon>
        <taxon>Bacillales</taxon>
        <taxon>Bacillaceae</taxon>
        <taxon>Rossellomorea</taxon>
    </lineage>
</organism>
<gene>
    <name evidence="2" type="ORF">JOC86_000585</name>
</gene>
<reference evidence="2 3" key="1">
    <citation type="submission" date="2021-01" db="EMBL/GenBank/DDBJ databases">
        <title>Genomic Encyclopedia of Type Strains, Phase IV (KMG-IV): sequencing the most valuable type-strain genomes for metagenomic binning, comparative biology and taxonomic classification.</title>
        <authorList>
            <person name="Goeker M."/>
        </authorList>
    </citation>
    <scope>NUCLEOTIDE SEQUENCE [LARGE SCALE GENOMIC DNA]</scope>
    <source>
        <strain evidence="2 3">DSM 24834</strain>
    </source>
</reference>
<accession>A0ABS2N888</accession>
<proteinExistence type="predicted"/>
<name>A0ABS2N888_9BACI</name>
<dbReference type="EMBL" id="JAFBDZ010000001">
    <property type="protein sequence ID" value="MBM7584048.1"/>
    <property type="molecule type" value="Genomic_DNA"/>
</dbReference>
<evidence type="ECO:0000313" key="2">
    <source>
        <dbReference type="EMBL" id="MBM7584048.1"/>
    </source>
</evidence>
<protein>
    <submittedName>
        <fullName evidence="2">Uncharacterized protein</fullName>
    </submittedName>
</protein>